<evidence type="ECO:0000256" key="2">
    <source>
        <dbReference type="SAM" id="SignalP"/>
    </source>
</evidence>
<feature type="region of interest" description="Disordered" evidence="1">
    <location>
        <begin position="27"/>
        <end position="92"/>
    </location>
</feature>
<proteinExistence type="predicted"/>
<sequence>MKITRILAVCVFFGFFVTAFVPIPSMAVSNPHGTPQHSKGDIPSSVDDIEDYEDDGDDDHGDDYDMNYDEFDTGDDYWDENAEKDYPHHGDL</sequence>
<gene>
    <name evidence="3" type="ORF">ElyMa_000957800</name>
</gene>
<reference evidence="3 4" key="1">
    <citation type="journal article" date="2021" name="Elife">
        <title>Chloroplast acquisition without the gene transfer in kleptoplastic sea slugs, Plakobranchus ocellatus.</title>
        <authorList>
            <person name="Maeda T."/>
            <person name="Takahashi S."/>
            <person name="Yoshida T."/>
            <person name="Shimamura S."/>
            <person name="Takaki Y."/>
            <person name="Nagai Y."/>
            <person name="Toyoda A."/>
            <person name="Suzuki Y."/>
            <person name="Arimoto A."/>
            <person name="Ishii H."/>
            <person name="Satoh N."/>
            <person name="Nishiyama T."/>
            <person name="Hasebe M."/>
            <person name="Maruyama T."/>
            <person name="Minagawa J."/>
            <person name="Obokata J."/>
            <person name="Shigenobu S."/>
        </authorList>
    </citation>
    <scope>NUCLEOTIDE SEQUENCE [LARGE SCALE GENOMIC DNA]</scope>
</reference>
<evidence type="ECO:0000313" key="3">
    <source>
        <dbReference type="EMBL" id="GFR96026.1"/>
    </source>
</evidence>
<comment type="caution">
    <text evidence="3">The sequence shown here is derived from an EMBL/GenBank/DDBJ whole genome shotgun (WGS) entry which is preliminary data.</text>
</comment>
<evidence type="ECO:0000313" key="4">
    <source>
        <dbReference type="Proteomes" id="UP000762676"/>
    </source>
</evidence>
<feature type="compositionally biased region" description="Basic and acidic residues" evidence="1">
    <location>
        <begin position="81"/>
        <end position="92"/>
    </location>
</feature>
<accession>A0AAV4HDX5</accession>
<feature type="compositionally biased region" description="Polar residues" evidence="1">
    <location>
        <begin position="27"/>
        <end position="37"/>
    </location>
</feature>
<feature type="signal peptide" evidence="2">
    <location>
        <begin position="1"/>
        <end position="19"/>
    </location>
</feature>
<evidence type="ECO:0000256" key="1">
    <source>
        <dbReference type="SAM" id="MobiDB-lite"/>
    </source>
</evidence>
<dbReference type="Proteomes" id="UP000762676">
    <property type="component" value="Unassembled WGS sequence"/>
</dbReference>
<evidence type="ECO:0008006" key="5">
    <source>
        <dbReference type="Google" id="ProtNLM"/>
    </source>
</evidence>
<name>A0AAV4HDX5_9GAST</name>
<dbReference type="AlphaFoldDB" id="A0AAV4HDX5"/>
<feature type="compositionally biased region" description="Acidic residues" evidence="1">
    <location>
        <begin position="47"/>
        <end position="80"/>
    </location>
</feature>
<feature type="chain" id="PRO_5043797555" description="Secreted protein" evidence="2">
    <location>
        <begin position="20"/>
        <end position="92"/>
    </location>
</feature>
<keyword evidence="2" id="KW-0732">Signal</keyword>
<dbReference type="EMBL" id="BMAT01001952">
    <property type="protein sequence ID" value="GFR96026.1"/>
    <property type="molecule type" value="Genomic_DNA"/>
</dbReference>
<protein>
    <recommendedName>
        <fullName evidence="5">Secreted protein</fullName>
    </recommendedName>
</protein>
<organism evidence="3 4">
    <name type="scientific">Elysia marginata</name>
    <dbReference type="NCBI Taxonomy" id="1093978"/>
    <lineage>
        <taxon>Eukaryota</taxon>
        <taxon>Metazoa</taxon>
        <taxon>Spiralia</taxon>
        <taxon>Lophotrochozoa</taxon>
        <taxon>Mollusca</taxon>
        <taxon>Gastropoda</taxon>
        <taxon>Heterobranchia</taxon>
        <taxon>Euthyneura</taxon>
        <taxon>Panpulmonata</taxon>
        <taxon>Sacoglossa</taxon>
        <taxon>Placobranchoidea</taxon>
        <taxon>Plakobranchidae</taxon>
        <taxon>Elysia</taxon>
    </lineage>
</organism>
<keyword evidence="4" id="KW-1185">Reference proteome</keyword>